<proteinExistence type="predicted"/>
<feature type="transmembrane region" description="Helical" evidence="1">
    <location>
        <begin position="25"/>
        <end position="48"/>
    </location>
</feature>
<protein>
    <submittedName>
        <fullName evidence="2">Uncharacterized protein</fullName>
    </submittedName>
</protein>
<dbReference type="RefSeq" id="WP_381078114.1">
    <property type="nucleotide sequence ID" value="NZ_JBHUDX010000008.1"/>
</dbReference>
<name>A0ABW4IIV0_9ACTN</name>
<gene>
    <name evidence="2" type="ORF">ACFSL4_03170</name>
</gene>
<evidence type="ECO:0000256" key="1">
    <source>
        <dbReference type="SAM" id="Phobius"/>
    </source>
</evidence>
<evidence type="ECO:0000313" key="3">
    <source>
        <dbReference type="Proteomes" id="UP001597261"/>
    </source>
</evidence>
<organism evidence="2 3">
    <name type="scientific">Streptomyces caeni</name>
    <dbReference type="NCBI Taxonomy" id="2307231"/>
    <lineage>
        <taxon>Bacteria</taxon>
        <taxon>Bacillati</taxon>
        <taxon>Actinomycetota</taxon>
        <taxon>Actinomycetes</taxon>
        <taxon>Kitasatosporales</taxon>
        <taxon>Streptomycetaceae</taxon>
        <taxon>Streptomyces</taxon>
    </lineage>
</organism>
<keyword evidence="3" id="KW-1185">Reference proteome</keyword>
<keyword evidence="1" id="KW-1133">Transmembrane helix</keyword>
<dbReference type="Proteomes" id="UP001597261">
    <property type="component" value="Unassembled WGS sequence"/>
</dbReference>
<evidence type="ECO:0000313" key="2">
    <source>
        <dbReference type="EMBL" id="MFD1657259.1"/>
    </source>
</evidence>
<dbReference type="EMBL" id="JBHUDX010000008">
    <property type="protein sequence ID" value="MFD1657259.1"/>
    <property type="molecule type" value="Genomic_DNA"/>
</dbReference>
<keyword evidence="1" id="KW-0812">Transmembrane</keyword>
<keyword evidence="1" id="KW-0472">Membrane</keyword>
<dbReference type="PROSITE" id="PS51257">
    <property type="entry name" value="PROKAR_LIPOPROTEIN"/>
    <property type="match status" value="1"/>
</dbReference>
<reference evidence="3" key="1">
    <citation type="journal article" date="2019" name="Int. J. Syst. Evol. Microbiol.">
        <title>The Global Catalogue of Microorganisms (GCM) 10K type strain sequencing project: providing services to taxonomists for standard genome sequencing and annotation.</title>
        <authorList>
            <consortium name="The Broad Institute Genomics Platform"/>
            <consortium name="The Broad Institute Genome Sequencing Center for Infectious Disease"/>
            <person name="Wu L."/>
            <person name="Ma J."/>
        </authorList>
    </citation>
    <scope>NUCLEOTIDE SEQUENCE [LARGE SCALE GENOMIC DNA]</scope>
    <source>
        <strain evidence="3">CGMCC 1.12470</strain>
    </source>
</reference>
<comment type="caution">
    <text evidence="2">The sequence shown here is derived from an EMBL/GenBank/DDBJ whole genome shotgun (WGS) entry which is preliminary data.</text>
</comment>
<accession>A0ABW4IIV0</accession>
<sequence length="49" mass="4906">MEAVNGRVAARAGRDAWAARCTGPLLIVLVSAACGLVIGVVTSTARIAP</sequence>